<dbReference type="InterPro" id="IPR027443">
    <property type="entry name" value="IPNS-like_sf"/>
</dbReference>
<dbReference type="GO" id="GO:0008496">
    <property type="term" value="F:mannan endo-1,6-alpha-mannosidase activity"/>
    <property type="evidence" value="ECO:0007669"/>
    <property type="project" value="UniProtKB-EC"/>
</dbReference>
<sequence length="791" mass="87437">MPTERYFNKFPPFPADVPVAKLPRLSYAKLLAYDEAESVALFDASRASGFFLIDFNTCPEGQKFLEHAERMFEINEQVNAMEQNELMRYAYRPPHHLFGYKHVGNLKIEDGRPDRCEFYNVGQDDMTGVSEPLPNPSVIENSRSEIKTYMEKAYEIASLVCAHLDTQLRLPQGTLASLQPQTRASGTALRMLRYLPQPEQDRQTSLLGHTDIGSLTILFNVLGGLQLLSPGADPKDNSSWVYAQPQPGCAIVNLGDAMVEWTAGILRSNMHRVTFAPGEQSKMTRYSLAYLVRPFAEAPMKRLAGGESLIPPIEEGEEDNKMNACEWESHKAVAIKSGRDNARSRGGREIKLDGKKDFVSGFTIGAVKSIINAASSAAYGMMIHYSGNETGEIPGKIPNTWWEGGAMFMALIEYWYYTGDTTYNSEVSTGLQWQAGDGDYMPSNYSSYIGNDDQMFWGLAAMTAAELNFPEVLGGYSWLSLAQGVYNTQIKRWDEADCGGGMRWQIWAWETGYTMKNSISNGGLFQLAARLARYTENATYADWAEKIWDWSTTHYLVDTSTWAVADSVSIDNNCSDPDHTRWTYNYGTFLMGAAYMYNYTNGSSSWLTPVNGLLNSTLSTFASATYNNTLTDIQCETSETCDNNEIIFKGLTAGWLAFTAIIVPSTYHTIMPALKTSAQSAAEACTGYDNNTCGVRWSIKSWDGWIGLEESMSTTNIFWANLIPYNMSSGPVTSTTGGNSTSDPDAGMDDNTNPANTEKPITAGDRVGAGIITALFSGSVIAGVYWLITSE</sequence>
<feature type="transmembrane region" description="Helical" evidence="11">
    <location>
        <begin position="767"/>
        <end position="788"/>
    </location>
</feature>
<evidence type="ECO:0000313" key="13">
    <source>
        <dbReference type="EMBL" id="CRG82708.1"/>
    </source>
</evidence>
<keyword evidence="11" id="KW-1133">Transmembrane helix</keyword>
<organism evidence="13 14">
    <name type="scientific">Talaromyces islandicus</name>
    <name type="common">Penicillium islandicum</name>
    <dbReference type="NCBI Taxonomy" id="28573"/>
    <lineage>
        <taxon>Eukaryota</taxon>
        <taxon>Fungi</taxon>
        <taxon>Dikarya</taxon>
        <taxon>Ascomycota</taxon>
        <taxon>Pezizomycotina</taxon>
        <taxon>Eurotiomycetes</taxon>
        <taxon>Eurotiomycetidae</taxon>
        <taxon>Eurotiales</taxon>
        <taxon>Trichocomaceae</taxon>
        <taxon>Talaromyces</taxon>
        <taxon>Talaromyces sect. Islandici</taxon>
    </lineage>
</organism>
<evidence type="ECO:0000256" key="6">
    <source>
        <dbReference type="ARBA" id="ARBA00022801"/>
    </source>
</evidence>
<keyword evidence="14" id="KW-1185">Reference proteome</keyword>
<feature type="region of interest" description="Disordered" evidence="10">
    <location>
        <begin position="733"/>
        <end position="761"/>
    </location>
</feature>
<dbReference type="FunFam" id="2.60.120.330:FF:000045">
    <property type="entry name" value="Oxidoreductase, 2OG-Fe(II) oxygenase family, putative"/>
    <property type="match status" value="1"/>
</dbReference>
<gene>
    <name evidence="13" type="ORF">PISL3812_00052</name>
</gene>
<dbReference type="InterPro" id="IPR026992">
    <property type="entry name" value="DIOX_N"/>
</dbReference>
<dbReference type="InterPro" id="IPR014480">
    <property type="entry name" value="Mannan-1_6-alpha_mannosidase"/>
</dbReference>
<dbReference type="SUPFAM" id="SSF51197">
    <property type="entry name" value="Clavaminate synthase-like"/>
    <property type="match status" value="1"/>
</dbReference>
<comment type="catalytic activity">
    <reaction evidence="1">
        <text>Random hydrolysis of (1-&gt;6)-alpha-D-mannosidic linkages in unbranched (1-&gt;6)-mannans.</text>
        <dbReference type="EC" id="3.2.1.101"/>
    </reaction>
</comment>
<evidence type="ECO:0000256" key="7">
    <source>
        <dbReference type="ARBA" id="ARBA00023136"/>
    </source>
</evidence>
<dbReference type="OrthoDB" id="4187847at2759"/>
<dbReference type="PANTHER" id="PTHR12145:SF37">
    <property type="entry name" value="MANNAN ENDO-1,6-ALPHA-MANNOSIDASE"/>
    <property type="match status" value="1"/>
</dbReference>
<accession>A0A0U1LI57</accession>
<dbReference type="EC" id="3.2.1.101" evidence="4"/>
<evidence type="ECO:0000313" key="14">
    <source>
        <dbReference type="Proteomes" id="UP000054383"/>
    </source>
</evidence>
<evidence type="ECO:0000256" key="10">
    <source>
        <dbReference type="SAM" id="MobiDB-lite"/>
    </source>
</evidence>
<keyword evidence="11" id="KW-0812">Transmembrane</keyword>
<evidence type="ECO:0000256" key="2">
    <source>
        <dbReference type="ARBA" id="ARBA00004308"/>
    </source>
</evidence>
<evidence type="ECO:0000256" key="11">
    <source>
        <dbReference type="SAM" id="Phobius"/>
    </source>
</evidence>
<evidence type="ECO:0000256" key="4">
    <source>
        <dbReference type="ARBA" id="ARBA00012350"/>
    </source>
</evidence>
<dbReference type="STRING" id="28573.A0A0U1LI57"/>
<dbReference type="InterPro" id="IPR008928">
    <property type="entry name" value="6-hairpin_glycosidase_sf"/>
</dbReference>
<evidence type="ECO:0000256" key="3">
    <source>
        <dbReference type="ARBA" id="ARBA00009699"/>
    </source>
</evidence>
<reference evidence="13 14" key="1">
    <citation type="submission" date="2015-04" db="EMBL/GenBank/DDBJ databases">
        <authorList>
            <person name="Syromyatnikov M.Y."/>
            <person name="Popov V.N."/>
        </authorList>
    </citation>
    <scope>NUCLEOTIDE SEQUENCE [LARGE SCALE GENOMIC DNA]</scope>
    <source>
        <strain evidence="13">WF-38-12</strain>
    </source>
</reference>
<dbReference type="GO" id="GO:0012505">
    <property type="term" value="C:endomembrane system"/>
    <property type="evidence" value="ECO:0007669"/>
    <property type="project" value="UniProtKB-SubCell"/>
</dbReference>
<keyword evidence="6" id="KW-0378">Hydrolase</keyword>
<dbReference type="Proteomes" id="UP000054383">
    <property type="component" value="Unassembled WGS sequence"/>
</dbReference>
<evidence type="ECO:0000259" key="12">
    <source>
        <dbReference type="PROSITE" id="PS51471"/>
    </source>
</evidence>
<dbReference type="InterPro" id="IPR044861">
    <property type="entry name" value="IPNS-like_FE2OG_OXY"/>
</dbReference>
<dbReference type="Pfam" id="PF03663">
    <property type="entry name" value="Glyco_hydro_76"/>
    <property type="match status" value="1"/>
</dbReference>
<dbReference type="PANTHER" id="PTHR12145">
    <property type="entry name" value="MANNAN ENDO-1,6-ALPHA-MANNOSIDASE DCW1"/>
    <property type="match status" value="1"/>
</dbReference>
<dbReference type="GO" id="GO:0009272">
    <property type="term" value="P:fungal-type cell wall biogenesis"/>
    <property type="evidence" value="ECO:0007669"/>
    <property type="project" value="TreeGrafter"/>
</dbReference>
<dbReference type="GO" id="GO:0016052">
    <property type="term" value="P:carbohydrate catabolic process"/>
    <property type="evidence" value="ECO:0007669"/>
    <property type="project" value="InterPro"/>
</dbReference>
<dbReference type="AlphaFoldDB" id="A0A0U1LI57"/>
<evidence type="ECO:0000256" key="1">
    <source>
        <dbReference type="ARBA" id="ARBA00001452"/>
    </source>
</evidence>
<dbReference type="Pfam" id="PF14226">
    <property type="entry name" value="DIOX_N"/>
    <property type="match status" value="1"/>
</dbReference>
<dbReference type="InterPro" id="IPR005198">
    <property type="entry name" value="Glyco_hydro_76"/>
</dbReference>
<dbReference type="GO" id="GO:0044283">
    <property type="term" value="P:small molecule biosynthetic process"/>
    <property type="evidence" value="ECO:0007669"/>
    <property type="project" value="UniProtKB-ARBA"/>
</dbReference>
<dbReference type="PROSITE" id="PS51471">
    <property type="entry name" value="FE2OG_OXY"/>
    <property type="match status" value="1"/>
</dbReference>
<keyword evidence="8" id="KW-0325">Glycoprotein</keyword>
<keyword evidence="5" id="KW-0732">Signal</keyword>
<dbReference type="SUPFAM" id="SSF48208">
    <property type="entry name" value="Six-hairpin glycosidases"/>
    <property type="match status" value="1"/>
</dbReference>
<comment type="subcellular location">
    <subcellularLocation>
        <location evidence="2">Endomembrane system</location>
    </subcellularLocation>
</comment>
<keyword evidence="9" id="KW-0326">Glycosidase</keyword>
<evidence type="ECO:0000256" key="8">
    <source>
        <dbReference type="ARBA" id="ARBA00023180"/>
    </source>
</evidence>
<evidence type="ECO:0000256" key="9">
    <source>
        <dbReference type="ARBA" id="ARBA00023295"/>
    </source>
</evidence>
<comment type="similarity">
    <text evidence="3">Belongs to the glycosyl hydrolase 76 family.</text>
</comment>
<dbReference type="InterPro" id="IPR005123">
    <property type="entry name" value="Oxoglu/Fe-dep_dioxygenase_dom"/>
</dbReference>
<proteinExistence type="inferred from homology"/>
<feature type="domain" description="Fe2OG dioxygenase" evidence="12">
    <location>
        <begin position="185"/>
        <end position="294"/>
    </location>
</feature>
<dbReference type="FunFam" id="1.50.10.20:FF:000006">
    <property type="entry name" value="Mannan endo-1,6-alpha-mannosidase"/>
    <property type="match status" value="1"/>
</dbReference>
<feature type="compositionally biased region" description="Polar residues" evidence="10">
    <location>
        <begin position="733"/>
        <end position="743"/>
    </location>
</feature>
<keyword evidence="7 11" id="KW-0472">Membrane</keyword>
<dbReference type="Gene3D" id="2.60.120.330">
    <property type="entry name" value="B-lactam Antibiotic, Isopenicillin N Synthase, Chain"/>
    <property type="match status" value="1"/>
</dbReference>
<dbReference type="EMBL" id="CVMT01000001">
    <property type="protein sequence ID" value="CRG82708.1"/>
    <property type="molecule type" value="Genomic_DNA"/>
</dbReference>
<dbReference type="Pfam" id="PF03171">
    <property type="entry name" value="2OG-FeII_Oxy"/>
    <property type="match status" value="1"/>
</dbReference>
<name>A0A0U1LI57_TALIS</name>
<protein>
    <recommendedName>
        <fullName evidence="4">mannan endo-1,6-alpha-mannosidase</fullName>
        <ecNumber evidence="4">3.2.1.101</ecNumber>
    </recommendedName>
</protein>
<dbReference type="Gene3D" id="1.50.10.20">
    <property type="match status" value="1"/>
</dbReference>
<evidence type="ECO:0000256" key="5">
    <source>
        <dbReference type="ARBA" id="ARBA00022729"/>
    </source>
</evidence>